<evidence type="ECO:0000313" key="2">
    <source>
        <dbReference type="EMBL" id="GAA2119630.1"/>
    </source>
</evidence>
<dbReference type="SUPFAM" id="SSF54427">
    <property type="entry name" value="NTF2-like"/>
    <property type="match status" value="1"/>
</dbReference>
<dbReference type="InterPro" id="IPR037401">
    <property type="entry name" value="SnoaL-like"/>
</dbReference>
<accession>A0ABN2Y2R4</accession>
<keyword evidence="3" id="KW-1185">Reference proteome</keyword>
<dbReference type="RefSeq" id="WP_344224947.1">
    <property type="nucleotide sequence ID" value="NZ_BAAAQA010000020.1"/>
</dbReference>
<dbReference type="InterPro" id="IPR032710">
    <property type="entry name" value="NTF2-like_dom_sf"/>
</dbReference>
<evidence type="ECO:0000259" key="1">
    <source>
        <dbReference type="Pfam" id="PF13577"/>
    </source>
</evidence>
<proteinExistence type="predicted"/>
<protein>
    <recommendedName>
        <fullName evidence="1">SnoaL-like domain-containing protein</fullName>
    </recommendedName>
</protein>
<gene>
    <name evidence="2" type="ORF">GCM10009824_20700</name>
</gene>
<sequence>MSQQGWERVTAEDAVQIHETLARYAHCIDNRDWDRLHLIFTADARFGAPGNYTRSRDDIPGRIEQVAPYHPHYTTDTVIARLPATSDGRECARSWSKYLIVRHDGSLASGDYLDEWIRTEQGWRINQRRVSRGQRWENDPGGASQRDLGMSDFLAAIS</sequence>
<comment type="caution">
    <text evidence="2">The sequence shown here is derived from an EMBL/GenBank/DDBJ whole genome shotgun (WGS) entry which is preliminary data.</text>
</comment>
<evidence type="ECO:0000313" key="3">
    <source>
        <dbReference type="Proteomes" id="UP001500166"/>
    </source>
</evidence>
<reference evidence="2 3" key="1">
    <citation type="journal article" date="2019" name="Int. J. Syst. Evol. Microbiol.">
        <title>The Global Catalogue of Microorganisms (GCM) 10K type strain sequencing project: providing services to taxonomists for standard genome sequencing and annotation.</title>
        <authorList>
            <consortium name="The Broad Institute Genomics Platform"/>
            <consortium name="The Broad Institute Genome Sequencing Center for Infectious Disease"/>
            <person name="Wu L."/>
            <person name="Ma J."/>
        </authorList>
    </citation>
    <scope>NUCLEOTIDE SEQUENCE [LARGE SCALE GENOMIC DNA]</scope>
    <source>
        <strain evidence="2 3">JCM 15914</strain>
    </source>
</reference>
<dbReference type="Gene3D" id="3.10.450.50">
    <property type="match status" value="1"/>
</dbReference>
<name>A0ABN2Y2R4_9MICC</name>
<dbReference type="EMBL" id="BAAAQA010000020">
    <property type="protein sequence ID" value="GAA2119630.1"/>
    <property type="molecule type" value="Genomic_DNA"/>
</dbReference>
<organism evidence="2 3">
    <name type="scientific">Kocuria atrinae</name>
    <dbReference type="NCBI Taxonomy" id="592377"/>
    <lineage>
        <taxon>Bacteria</taxon>
        <taxon>Bacillati</taxon>
        <taxon>Actinomycetota</taxon>
        <taxon>Actinomycetes</taxon>
        <taxon>Micrococcales</taxon>
        <taxon>Micrococcaceae</taxon>
        <taxon>Kocuria</taxon>
    </lineage>
</organism>
<dbReference type="Pfam" id="PF13577">
    <property type="entry name" value="SnoaL_4"/>
    <property type="match status" value="1"/>
</dbReference>
<dbReference type="Proteomes" id="UP001500166">
    <property type="component" value="Unassembled WGS sequence"/>
</dbReference>
<feature type="domain" description="SnoaL-like" evidence="1">
    <location>
        <begin position="10"/>
        <end position="129"/>
    </location>
</feature>